<name>A0A7L9GB10_9PSED</name>
<dbReference type="EMBL" id="CP062699">
    <property type="protein sequence ID" value="QOJ89571.1"/>
    <property type="molecule type" value="Genomic_DNA"/>
</dbReference>
<sequence length="237" mass="25606">MIELNDLSVWFGGVQALKNVSVSIDAPLVGIIGPNGAGKTTLLNVLSGFITPRTGSLHAFGTDLGALSPARRARWGLRRSFQRELVVEDLSVLDNIRAMLDPLPGSRAQKRSLIDDVLDFTDLTNMADTLGERLNGFERRRVELAKTLVGKPRLVLLDEPGGGLSGDEMAELQRIVLGIGPRFSATTLMIDHDVELIASTCSKTLVLDFGTLIAYGPTAQVLQDPRVKAAYLGDEEL</sequence>
<dbReference type="PANTHER" id="PTHR45772">
    <property type="entry name" value="CONSERVED COMPONENT OF ABC TRANSPORTER FOR NATURAL AMINO ACIDS-RELATED"/>
    <property type="match status" value="1"/>
</dbReference>
<proteinExistence type="predicted"/>
<evidence type="ECO:0000256" key="1">
    <source>
        <dbReference type="ARBA" id="ARBA00022448"/>
    </source>
</evidence>
<dbReference type="InterPro" id="IPR003593">
    <property type="entry name" value="AAA+_ATPase"/>
</dbReference>
<dbReference type="KEGG" id="ptai:ICN73_17080"/>
<keyword evidence="6" id="KW-1185">Reference proteome</keyword>
<evidence type="ECO:0000256" key="2">
    <source>
        <dbReference type="ARBA" id="ARBA00022741"/>
    </source>
</evidence>
<protein>
    <submittedName>
        <fullName evidence="5">ABC transporter ATP-binding protein</fullName>
    </submittedName>
</protein>
<gene>
    <name evidence="5" type="ORF">ICN73_17080</name>
</gene>
<keyword evidence="1" id="KW-0813">Transport</keyword>
<dbReference type="SMART" id="SM00382">
    <property type="entry name" value="AAA"/>
    <property type="match status" value="1"/>
</dbReference>
<dbReference type="Pfam" id="PF00005">
    <property type="entry name" value="ABC_tran"/>
    <property type="match status" value="1"/>
</dbReference>
<evidence type="ECO:0000313" key="5">
    <source>
        <dbReference type="EMBL" id="QOJ89571.1"/>
    </source>
</evidence>
<dbReference type="InterPro" id="IPR027417">
    <property type="entry name" value="P-loop_NTPase"/>
</dbReference>
<dbReference type="SUPFAM" id="SSF52540">
    <property type="entry name" value="P-loop containing nucleoside triphosphate hydrolases"/>
    <property type="match status" value="1"/>
</dbReference>
<dbReference type="InterPro" id="IPR051120">
    <property type="entry name" value="ABC_AA/LPS_Transport"/>
</dbReference>
<feature type="domain" description="ABC transporter" evidence="4">
    <location>
        <begin position="2"/>
        <end position="234"/>
    </location>
</feature>
<keyword evidence="2" id="KW-0547">Nucleotide-binding</keyword>
<dbReference type="GO" id="GO:0005886">
    <property type="term" value="C:plasma membrane"/>
    <property type="evidence" value="ECO:0007669"/>
    <property type="project" value="TreeGrafter"/>
</dbReference>
<dbReference type="Gene3D" id="3.40.50.300">
    <property type="entry name" value="P-loop containing nucleotide triphosphate hydrolases"/>
    <property type="match status" value="1"/>
</dbReference>
<dbReference type="Pfam" id="PF12399">
    <property type="entry name" value="BCA_ABC_TP_C"/>
    <property type="match status" value="1"/>
</dbReference>
<dbReference type="GO" id="GO:0016887">
    <property type="term" value="F:ATP hydrolysis activity"/>
    <property type="evidence" value="ECO:0007669"/>
    <property type="project" value="InterPro"/>
</dbReference>
<reference evidence="5" key="1">
    <citation type="submission" date="2020-09" db="EMBL/GenBank/DDBJ databases">
        <title>Complete genome sequence of Pseudomonas taiwanensis CC, a plant growth-promoting and biotite-weathering strain.</title>
        <authorList>
            <person name="Cheng C."/>
        </authorList>
    </citation>
    <scope>NUCLEOTIDE SEQUENCE [LARGE SCALE GENOMIC DNA]</scope>
    <source>
        <strain evidence="5">WRS8</strain>
    </source>
</reference>
<evidence type="ECO:0000256" key="3">
    <source>
        <dbReference type="ARBA" id="ARBA00022840"/>
    </source>
</evidence>
<organism evidence="5 6">
    <name type="scientific">Pseudomonas taiwanensis</name>
    <dbReference type="NCBI Taxonomy" id="470150"/>
    <lineage>
        <taxon>Bacteria</taxon>
        <taxon>Pseudomonadati</taxon>
        <taxon>Pseudomonadota</taxon>
        <taxon>Gammaproteobacteria</taxon>
        <taxon>Pseudomonadales</taxon>
        <taxon>Pseudomonadaceae</taxon>
        <taxon>Pseudomonas</taxon>
    </lineage>
</organism>
<accession>A0A7L9GB10</accession>
<keyword evidence="3 5" id="KW-0067">ATP-binding</keyword>
<dbReference type="AlphaFoldDB" id="A0A7L9GB10"/>
<dbReference type="PROSITE" id="PS50893">
    <property type="entry name" value="ABC_TRANSPORTER_2"/>
    <property type="match status" value="1"/>
</dbReference>
<dbReference type="InterPro" id="IPR003439">
    <property type="entry name" value="ABC_transporter-like_ATP-bd"/>
</dbReference>
<dbReference type="GO" id="GO:0005524">
    <property type="term" value="F:ATP binding"/>
    <property type="evidence" value="ECO:0007669"/>
    <property type="project" value="UniProtKB-KW"/>
</dbReference>
<dbReference type="PANTHER" id="PTHR45772:SF1">
    <property type="entry name" value="ABC TRANSPORTER ATP-BINDING PROTEIN"/>
    <property type="match status" value="1"/>
</dbReference>
<evidence type="ECO:0000313" key="6">
    <source>
        <dbReference type="Proteomes" id="UP000593847"/>
    </source>
</evidence>
<dbReference type="Proteomes" id="UP000593847">
    <property type="component" value="Chromosome"/>
</dbReference>
<dbReference type="RefSeq" id="WP_192907357.1">
    <property type="nucleotide sequence ID" value="NZ_CP062699.1"/>
</dbReference>
<evidence type="ECO:0000259" key="4">
    <source>
        <dbReference type="PROSITE" id="PS50893"/>
    </source>
</evidence>
<dbReference type="InterPro" id="IPR032823">
    <property type="entry name" value="BCA_ABC_TP_C"/>
</dbReference>